<accession>A0ABD0PK33</accession>
<dbReference type="EMBL" id="JAMKFB020000015">
    <property type="protein sequence ID" value="KAL0174424.1"/>
    <property type="molecule type" value="Genomic_DNA"/>
</dbReference>
<evidence type="ECO:0000313" key="3">
    <source>
        <dbReference type="Proteomes" id="UP001529510"/>
    </source>
</evidence>
<organism evidence="2 3">
    <name type="scientific">Cirrhinus mrigala</name>
    <name type="common">Mrigala</name>
    <dbReference type="NCBI Taxonomy" id="683832"/>
    <lineage>
        <taxon>Eukaryota</taxon>
        <taxon>Metazoa</taxon>
        <taxon>Chordata</taxon>
        <taxon>Craniata</taxon>
        <taxon>Vertebrata</taxon>
        <taxon>Euteleostomi</taxon>
        <taxon>Actinopterygii</taxon>
        <taxon>Neopterygii</taxon>
        <taxon>Teleostei</taxon>
        <taxon>Ostariophysi</taxon>
        <taxon>Cypriniformes</taxon>
        <taxon>Cyprinidae</taxon>
        <taxon>Labeoninae</taxon>
        <taxon>Labeonini</taxon>
        <taxon>Cirrhinus</taxon>
    </lineage>
</organism>
<comment type="caution">
    <text evidence="2">The sequence shown here is derived from an EMBL/GenBank/DDBJ whole genome shotgun (WGS) entry which is preliminary data.</text>
</comment>
<gene>
    <name evidence="2" type="ORF">M9458_030392</name>
</gene>
<evidence type="ECO:0000256" key="1">
    <source>
        <dbReference type="SAM" id="MobiDB-lite"/>
    </source>
</evidence>
<name>A0ABD0PK33_CIRMR</name>
<keyword evidence="3" id="KW-1185">Reference proteome</keyword>
<evidence type="ECO:0000313" key="2">
    <source>
        <dbReference type="EMBL" id="KAL0174424.1"/>
    </source>
</evidence>
<feature type="region of interest" description="Disordered" evidence="1">
    <location>
        <begin position="1"/>
        <end position="21"/>
    </location>
</feature>
<dbReference type="AlphaFoldDB" id="A0ABD0PK33"/>
<dbReference type="Proteomes" id="UP001529510">
    <property type="component" value="Unassembled WGS sequence"/>
</dbReference>
<proteinExistence type="predicted"/>
<feature type="non-terminal residue" evidence="2">
    <location>
        <position position="1"/>
    </location>
</feature>
<sequence>DPIGACGEEEEENSYDYPKPHIPANIARRTLSDINPTSSAFSRLSIDSELGAAASKSY</sequence>
<reference evidence="2 3" key="1">
    <citation type="submission" date="2024-05" db="EMBL/GenBank/DDBJ databases">
        <title>Genome sequencing and assembly of Indian major carp, Cirrhinus mrigala (Hamilton, 1822).</title>
        <authorList>
            <person name="Mohindra V."/>
            <person name="Chowdhury L.M."/>
            <person name="Lal K."/>
            <person name="Jena J.K."/>
        </authorList>
    </citation>
    <scope>NUCLEOTIDE SEQUENCE [LARGE SCALE GENOMIC DNA]</scope>
    <source>
        <strain evidence="2">CM1030</strain>
        <tissue evidence="2">Blood</tissue>
    </source>
</reference>
<protein>
    <submittedName>
        <fullName evidence="2">Uncharacterized protein</fullName>
    </submittedName>
</protein>